<dbReference type="GO" id="GO:0006275">
    <property type="term" value="P:regulation of DNA replication"/>
    <property type="evidence" value="ECO:0007669"/>
    <property type="project" value="InterPro"/>
</dbReference>
<evidence type="ECO:0000313" key="3">
    <source>
        <dbReference type="Proteomes" id="UP000248887"/>
    </source>
</evidence>
<dbReference type="AlphaFoldDB" id="A0A2W5SVM1"/>
<sequence>MTGMTGTTIERASTPDPCRLAAEIAARHTGIPIEHVMIAERGNRRRSSARALAMYLAHVGLGEPMRAVARGFARHPSTVAHACGKIEERREVAGWDRGVAALEDEARRRMAEEAAPHA</sequence>
<dbReference type="Pfam" id="PF08299">
    <property type="entry name" value="Bac_DnaA_C"/>
    <property type="match status" value="1"/>
</dbReference>
<dbReference type="GO" id="GO:0006270">
    <property type="term" value="P:DNA replication initiation"/>
    <property type="evidence" value="ECO:0007669"/>
    <property type="project" value="InterPro"/>
</dbReference>
<dbReference type="CDD" id="cd06571">
    <property type="entry name" value="Bac_DnaA_C"/>
    <property type="match status" value="1"/>
</dbReference>
<reference evidence="2 3" key="1">
    <citation type="submission" date="2017-08" db="EMBL/GenBank/DDBJ databases">
        <title>Infants hospitalized years apart are colonized by the same room-sourced microbial strains.</title>
        <authorList>
            <person name="Brooks B."/>
            <person name="Olm M.R."/>
            <person name="Firek B.A."/>
            <person name="Baker R."/>
            <person name="Thomas B.C."/>
            <person name="Morowitz M.J."/>
            <person name="Banfield J.F."/>
        </authorList>
    </citation>
    <scope>NUCLEOTIDE SEQUENCE [LARGE SCALE GENOMIC DNA]</scope>
    <source>
        <strain evidence="2">S2_005_001_R2_27</strain>
    </source>
</reference>
<organism evidence="2 3">
    <name type="scientific">Ancylobacter novellus</name>
    <name type="common">Thiobacillus novellus</name>
    <dbReference type="NCBI Taxonomy" id="921"/>
    <lineage>
        <taxon>Bacteria</taxon>
        <taxon>Pseudomonadati</taxon>
        <taxon>Pseudomonadota</taxon>
        <taxon>Alphaproteobacteria</taxon>
        <taxon>Hyphomicrobiales</taxon>
        <taxon>Xanthobacteraceae</taxon>
        <taxon>Ancylobacter</taxon>
    </lineage>
</organism>
<dbReference type="SUPFAM" id="SSF48295">
    <property type="entry name" value="TrpR-like"/>
    <property type="match status" value="1"/>
</dbReference>
<dbReference type="GO" id="GO:0005524">
    <property type="term" value="F:ATP binding"/>
    <property type="evidence" value="ECO:0007669"/>
    <property type="project" value="InterPro"/>
</dbReference>
<evidence type="ECO:0000259" key="1">
    <source>
        <dbReference type="SMART" id="SM00760"/>
    </source>
</evidence>
<dbReference type="InterPro" id="IPR010921">
    <property type="entry name" value="Trp_repressor/repl_initiator"/>
</dbReference>
<protein>
    <submittedName>
        <fullName evidence="2">Chromosomal replication initiator DnaA</fullName>
    </submittedName>
</protein>
<dbReference type="SMART" id="SM00760">
    <property type="entry name" value="Bac_DnaA_C"/>
    <property type="match status" value="1"/>
</dbReference>
<dbReference type="EMBL" id="QFQD01000120">
    <property type="protein sequence ID" value="PZQ78780.1"/>
    <property type="molecule type" value="Genomic_DNA"/>
</dbReference>
<proteinExistence type="predicted"/>
<name>A0A2W5SVM1_ANCNO</name>
<dbReference type="InterPro" id="IPR013159">
    <property type="entry name" value="DnaA_C"/>
</dbReference>
<dbReference type="GO" id="GO:0043565">
    <property type="term" value="F:sequence-specific DNA binding"/>
    <property type="evidence" value="ECO:0007669"/>
    <property type="project" value="InterPro"/>
</dbReference>
<comment type="caution">
    <text evidence="2">The sequence shown here is derived from an EMBL/GenBank/DDBJ whole genome shotgun (WGS) entry which is preliminary data.</text>
</comment>
<gene>
    <name evidence="2" type="ORF">DI549_21925</name>
</gene>
<evidence type="ECO:0000313" key="2">
    <source>
        <dbReference type="EMBL" id="PZQ78780.1"/>
    </source>
</evidence>
<dbReference type="Proteomes" id="UP000248887">
    <property type="component" value="Unassembled WGS sequence"/>
</dbReference>
<feature type="domain" description="Chromosomal replication initiator DnaA C-terminal" evidence="1">
    <location>
        <begin position="17"/>
        <end position="86"/>
    </location>
</feature>
<accession>A0A2W5SVM1</accession>
<dbReference type="Gene3D" id="1.10.1750.10">
    <property type="match status" value="1"/>
</dbReference>